<evidence type="ECO:0000256" key="1">
    <source>
        <dbReference type="SAM" id="MobiDB-lite"/>
    </source>
</evidence>
<gene>
    <name evidence="2" type="ORF">CHS0354_005585</name>
</gene>
<proteinExistence type="predicted"/>
<reference evidence="2" key="3">
    <citation type="submission" date="2023-05" db="EMBL/GenBank/DDBJ databases">
        <authorList>
            <person name="Smith C.H."/>
        </authorList>
    </citation>
    <scope>NUCLEOTIDE SEQUENCE</scope>
    <source>
        <strain evidence="2">CHS0354</strain>
        <tissue evidence="2">Mantle</tissue>
    </source>
</reference>
<reference evidence="2" key="1">
    <citation type="journal article" date="2021" name="Genome Biol. Evol.">
        <title>A High-Quality Reference Genome for a Parasitic Bivalve with Doubly Uniparental Inheritance (Bivalvia: Unionida).</title>
        <authorList>
            <person name="Smith C.H."/>
        </authorList>
    </citation>
    <scope>NUCLEOTIDE SEQUENCE</scope>
    <source>
        <strain evidence="2">CHS0354</strain>
    </source>
</reference>
<keyword evidence="3" id="KW-1185">Reference proteome</keyword>
<dbReference type="EMBL" id="JAEAOA010000394">
    <property type="protein sequence ID" value="KAK3576746.1"/>
    <property type="molecule type" value="Genomic_DNA"/>
</dbReference>
<accession>A0AAE0RNF6</accession>
<sequence length="130" mass="14449">MTMELGNNLFTIIQKMIFTSHIHIYQGLILSTPMTSGNQISALPCEETTKLNGQEIGGDRNTPVTKPHSKLHESRSTVGDGSNFCKRELSKHLKLKKRPEVKDKAIQTFLTGEFIVKSGNIYTGDLVDTT</sequence>
<protein>
    <submittedName>
        <fullName evidence="2">Uncharacterized protein</fullName>
    </submittedName>
</protein>
<evidence type="ECO:0000313" key="2">
    <source>
        <dbReference type="EMBL" id="KAK3576746.1"/>
    </source>
</evidence>
<dbReference type="Proteomes" id="UP001195483">
    <property type="component" value="Unassembled WGS sequence"/>
</dbReference>
<comment type="caution">
    <text evidence="2">The sequence shown here is derived from an EMBL/GenBank/DDBJ whole genome shotgun (WGS) entry which is preliminary data.</text>
</comment>
<dbReference type="AlphaFoldDB" id="A0AAE0RNF6"/>
<evidence type="ECO:0000313" key="3">
    <source>
        <dbReference type="Proteomes" id="UP001195483"/>
    </source>
</evidence>
<organism evidence="2 3">
    <name type="scientific">Potamilus streckersoni</name>
    <dbReference type="NCBI Taxonomy" id="2493646"/>
    <lineage>
        <taxon>Eukaryota</taxon>
        <taxon>Metazoa</taxon>
        <taxon>Spiralia</taxon>
        <taxon>Lophotrochozoa</taxon>
        <taxon>Mollusca</taxon>
        <taxon>Bivalvia</taxon>
        <taxon>Autobranchia</taxon>
        <taxon>Heteroconchia</taxon>
        <taxon>Palaeoheterodonta</taxon>
        <taxon>Unionida</taxon>
        <taxon>Unionoidea</taxon>
        <taxon>Unionidae</taxon>
        <taxon>Ambleminae</taxon>
        <taxon>Lampsilini</taxon>
        <taxon>Potamilus</taxon>
    </lineage>
</organism>
<reference evidence="2" key="2">
    <citation type="journal article" date="2021" name="Genome Biol. Evol.">
        <title>Developing a high-quality reference genome for a parasitic bivalve with doubly uniparental inheritance (Bivalvia: Unionida).</title>
        <authorList>
            <person name="Smith C.H."/>
        </authorList>
    </citation>
    <scope>NUCLEOTIDE SEQUENCE</scope>
    <source>
        <strain evidence="2">CHS0354</strain>
        <tissue evidence="2">Mantle</tissue>
    </source>
</reference>
<name>A0AAE0RNF6_9BIVA</name>
<feature type="region of interest" description="Disordered" evidence="1">
    <location>
        <begin position="53"/>
        <end position="77"/>
    </location>
</feature>